<proteinExistence type="predicted"/>
<dbReference type="AlphaFoldDB" id="A0A645CRT3"/>
<reference evidence="1" key="1">
    <citation type="submission" date="2019-08" db="EMBL/GenBank/DDBJ databases">
        <authorList>
            <person name="Kucharzyk K."/>
            <person name="Murdoch R.W."/>
            <person name="Higgins S."/>
            <person name="Loffler F."/>
        </authorList>
    </citation>
    <scope>NUCLEOTIDE SEQUENCE</scope>
</reference>
<gene>
    <name evidence="1" type="ORF">SDC9_126643</name>
</gene>
<evidence type="ECO:0000313" key="1">
    <source>
        <dbReference type="EMBL" id="MPM79604.1"/>
    </source>
</evidence>
<name>A0A645CRT3_9ZZZZ</name>
<protein>
    <submittedName>
        <fullName evidence="1">Uncharacterized protein</fullName>
    </submittedName>
</protein>
<accession>A0A645CRT3</accession>
<comment type="caution">
    <text evidence="1">The sequence shown here is derived from an EMBL/GenBank/DDBJ whole genome shotgun (WGS) entry which is preliminary data.</text>
</comment>
<dbReference type="EMBL" id="VSSQ01029456">
    <property type="protein sequence ID" value="MPM79604.1"/>
    <property type="molecule type" value="Genomic_DNA"/>
</dbReference>
<sequence length="200" mass="21578">MHKNPFPCEVWQLQRLQNFFKALLKGSLIAPEAQAAHSGVQLQMDRQGFAAGGGLGGIGPRHFKRGNVLCHAAVDQGLGHVGGGVSQQQDGQRKAVMAQLLRLLQIGHAQILGAKALQLSRNPHGPVAVGIRLHHAQILRLGPHPLPNGPVVVRQRIQVDFRPGPSQELFHTLTFKFSFVGVFCRSYSPAPPLSSSIAPN</sequence>
<organism evidence="1">
    <name type="scientific">bioreactor metagenome</name>
    <dbReference type="NCBI Taxonomy" id="1076179"/>
    <lineage>
        <taxon>unclassified sequences</taxon>
        <taxon>metagenomes</taxon>
        <taxon>ecological metagenomes</taxon>
    </lineage>
</organism>